<keyword evidence="4" id="KW-1185">Reference proteome</keyword>
<feature type="compositionally biased region" description="Basic and acidic residues" evidence="1">
    <location>
        <begin position="84"/>
        <end position="96"/>
    </location>
</feature>
<dbReference type="AlphaFoldDB" id="A0A420HYB0"/>
<feature type="region of interest" description="Disordered" evidence="1">
    <location>
        <begin position="67"/>
        <end position="101"/>
    </location>
</feature>
<evidence type="ECO:0000313" key="3">
    <source>
        <dbReference type="EMBL" id="RKF62416.1"/>
    </source>
</evidence>
<evidence type="ECO:0000256" key="1">
    <source>
        <dbReference type="SAM" id="MobiDB-lite"/>
    </source>
</evidence>
<feature type="compositionally biased region" description="Low complexity" evidence="1">
    <location>
        <begin position="67"/>
        <end position="83"/>
    </location>
</feature>
<feature type="domain" description="Glutamyl-tRNA amidotransferase complex subunit Gta3" evidence="2">
    <location>
        <begin position="181"/>
        <end position="233"/>
    </location>
</feature>
<dbReference type="Proteomes" id="UP000286134">
    <property type="component" value="Unassembled WGS sequence"/>
</dbReference>
<reference evidence="3 4" key="1">
    <citation type="journal article" date="2018" name="BMC Genomics">
        <title>Comparative genome analyses reveal sequence features reflecting distinct modes of host-adaptation between dicot and monocot powdery mildew.</title>
        <authorList>
            <person name="Wu Y."/>
            <person name="Ma X."/>
            <person name="Pan Z."/>
            <person name="Kale S.D."/>
            <person name="Song Y."/>
            <person name="King H."/>
            <person name="Zhang Q."/>
            <person name="Presley C."/>
            <person name="Deng X."/>
            <person name="Wei C.I."/>
            <person name="Xiao S."/>
        </authorList>
    </citation>
    <scope>NUCLEOTIDE SEQUENCE [LARGE SCALE GENOMIC DNA]</scope>
    <source>
        <strain evidence="3">UMSG2</strain>
    </source>
</reference>
<organism evidence="3 4">
    <name type="scientific">Erysiphe neolycopersici</name>
    <dbReference type="NCBI Taxonomy" id="212602"/>
    <lineage>
        <taxon>Eukaryota</taxon>
        <taxon>Fungi</taxon>
        <taxon>Dikarya</taxon>
        <taxon>Ascomycota</taxon>
        <taxon>Pezizomycotina</taxon>
        <taxon>Leotiomycetes</taxon>
        <taxon>Erysiphales</taxon>
        <taxon>Erysiphaceae</taxon>
        <taxon>Erysiphe</taxon>
    </lineage>
</organism>
<dbReference type="OrthoDB" id="5522061at2759"/>
<accession>A0A420HYB0</accession>
<proteinExistence type="predicted"/>
<dbReference type="GO" id="GO:0006450">
    <property type="term" value="P:regulation of translational fidelity"/>
    <property type="evidence" value="ECO:0007669"/>
    <property type="project" value="InterPro"/>
</dbReference>
<name>A0A420HYB0_9PEZI</name>
<dbReference type="SUPFAM" id="SSF141000">
    <property type="entry name" value="Glu-tRNAGln amidotransferase C subunit"/>
    <property type="match status" value="1"/>
</dbReference>
<protein>
    <submittedName>
        <fullName evidence="3">Putative duf726 domain-containing protein</fullName>
    </submittedName>
</protein>
<dbReference type="EMBL" id="MCFK01003372">
    <property type="protein sequence ID" value="RKF62416.1"/>
    <property type="molecule type" value="Genomic_DNA"/>
</dbReference>
<gene>
    <name evidence="3" type="ORF">OnM2_033096</name>
</gene>
<dbReference type="Pfam" id="PF20978">
    <property type="entry name" value="Gta3"/>
    <property type="match status" value="1"/>
</dbReference>
<comment type="caution">
    <text evidence="3">The sequence shown here is derived from an EMBL/GenBank/DDBJ whole genome shotgun (WGS) entry which is preliminary data.</text>
</comment>
<evidence type="ECO:0000313" key="4">
    <source>
        <dbReference type="Proteomes" id="UP000286134"/>
    </source>
</evidence>
<dbReference type="InterPro" id="IPR049545">
    <property type="entry name" value="Gta3_dom"/>
</dbReference>
<dbReference type="InterPro" id="IPR036113">
    <property type="entry name" value="Asp/Glu-ADT_sf_sub_c"/>
</dbReference>
<evidence type="ECO:0000259" key="2">
    <source>
        <dbReference type="Pfam" id="PF20978"/>
    </source>
</evidence>
<sequence>MVPPKFSRLVYWSSRSLRFYCINRKIPNFNNKKTLIRLCPTNPPALAISIFQRHNISYNKNFVKSGDITSNNSNDTSSISSSSDKSKKGEEEEKKSSNISENQAITTTNLVELIDKFEDAILKDLDNYKSLYPKKKQQHSTNEEDIIDKFLCTPTWSTRDEYGPPPQKNTIDSLDSLNPISISDEEIQRLLRLSALPPPNDSHQLQILREDLKSQLAFVRKVQSVDTEGVEPLVCVRDETTAGLRDSTITLDDLKDALSKEYQTGKCQRPRKRETHVVNEDIKWDVFANSENVIEMNGEKYFIVKQRGSASSSEIKEEIDT</sequence>